<dbReference type="EMBL" id="CP036526">
    <property type="protein sequence ID" value="QDT11343.1"/>
    <property type="molecule type" value="Genomic_DNA"/>
</dbReference>
<keyword evidence="7 9" id="KW-0057">Aromatic amino acid biosynthesis</keyword>
<dbReference type="InterPro" id="IPR001240">
    <property type="entry name" value="PRAI_dom"/>
</dbReference>
<keyword evidence="8 9" id="KW-0413">Isomerase</keyword>
<evidence type="ECO:0000313" key="11">
    <source>
        <dbReference type="EMBL" id="QDT11343.1"/>
    </source>
</evidence>
<dbReference type="PANTHER" id="PTHR42894:SF1">
    <property type="entry name" value="N-(5'-PHOSPHORIBOSYL)ANTHRANILATE ISOMERASE"/>
    <property type="match status" value="1"/>
</dbReference>
<dbReference type="UniPathway" id="UPA00035">
    <property type="reaction ID" value="UER00042"/>
</dbReference>
<keyword evidence="5 9" id="KW-0028">Amino-acid biosynthesis</keyword>
<sequence>MFEIKICGVRLKSDIDAVRAACDGISSTHDASPNADAARRNHSVAVGLNFYPPSVRFIEPADPSSRSLSTAAQDAGLLRVGVFVNETAAAIQAVNSVVGLDAVQLHGDELIQTAIELIASGHSVIRAIKLPTVDLSVDLIEQRVAPWTEVGCHPLLDADAGAAHGGSGKTLDWSIVSAWAASHPDLAWTLAGGLNPDNVAAAITESTAKSIDTASGAEETRGIKSPSKIQAFFQAASRL</sequence>
<dbReference type="AlphaFoldDB" id="A0A517NW39"/>
<comment type="similarity">
    <text evidence="9">Belongs to the TrpF family.</text>
</comment>
<dbReference type="InterPro" id="IPR044643">
    <property type="entry name" value="TrpF_fam"/>
</dbReference>
<comment type="catalytic activity">
    <reaction evidence="1 9">
        <text>N-(5-phospho-beta-D-ribosyl)anthranilate = 1-(2-carboxyphenylamino)-1-deoxy-D-ribulose 5-phosphate</text>
        <dbReference type="Rhea" id="RHEA:21540"/>
        <dbReference type="ChEBI" id="CHEBI:18277"/>
        <dbReference type="ChEBI" id="CHEBI:58613"/>
        <dbReference type="EC" id="5.3.1.24"/>
    </reaction>
</comment>
<dbReference type="CDD" id="cd00405">
    <property type="entry name" value="PRAI"/>
    <property type="match status" value="1"/>
</dbReference>
<dbReference type="PANTHER" id="PTHR42894">
    <property type="entry name" value="N-(5'-PHOSPHORIBOSYL)ANTHRANILATE ISOMERASE"/>
    <property type="match status" value="1"/>
</dbReference>
<dbReference type="InterPro" id="IPR013785">
    <property type="entry name" value="Aldolase_TIM"/>
</dbReference>
<evidence type="ECO:0000256" key="5">
    <source>
        <dbReference type="ARBA" id="ARBA00022605"/>
    </source>
</evidence>
<dbReference type="Gene3D" id="3.20.20.70">
    <property type="entry name" value="Aldolase class I"/>
    <property type="match status" value="1"/>
</dbReference>
<dbReference type="Proteomes" id="UP000319817">
    <property type="component" value="Chromosome"/>
</dbReference>
<dbReference type="EC" id="5.3.1.24" evidence="3 9"/>
<gene>
    <name evidence="9 11" type="primary">trpF</name>
    <name evidence="11" type="ORF">K239x_33380</name>
</gene>
<keyword evidence="6 9" id="KW-0822">Tryptophan biosynthesis</keyword>
<name>A0A517NW39_9BACT</name>
<keyword evidence="12" id="KW-1185">Reference proteome</keyword>
<dbReference type="InterPro" id="IPR011060">
    <property type="entry name" value="RibuloseP-bd_barrel"/>
</dbReference>
<dbReference type="GO" id="GO:0000162">
    <property type="term" value="P:L-tryptophan biosynthetic process"/>
    <property type="evidence" value="ECO:0007669"/>
    <property type="project" value="UniProtKB-UniRule"/>
</dbReference>
<evidence type="ECO:0000256" key="8">
    <source>
        <dbReference type="ARBA" id="ARBA00023235"/>
    </source>
</evidence>
<evidence type="ECO:0000256" key="3">
    <source>
        <dbReference type="ARBA" id="ARBA00012572"/>
    </source>
</evidence>
<feature type="domain" description="N-(5'phosphoribosyl) anthranilate isomerase (PRAI)" evidence="10">
    <location>
        <begin position="66"/>
        <end position="235"/>
    </location>
</feature>
<dbReference type="OrthoDB" id="9786954at2"/>
<organism evidence="11 12">
    <name type="scientific">Stieleria marina</name>
    <dbReference type="NCBI Taxonomy" id="1930275"/>
    <lineage>
        <taxon>Bacteria</taxon>
        <taxon>Pseudomonadati</taxon>
        <taxon>Planctomycetota</taxon>
        <taxon>Planctomycetia</taxon>
        <taxon>Pirellulales</taxon>
        <taxon>Pirellulaceae</taxon>
        <taxon>Stieleria</taxon>
    </lineage>
</organism>
<evidence type="ECO:0000256" key="6">
    <source>
        <dbReference type="ARBA" id="ARBA00022822"/>
    </source>
</evidence>
<dbReference type="GO" id="GO:0004640">
    <property type="term" value="F:phosphoribosylanthranilate isomerase activity"/>
    <property type="evidence" value="ECO:0007669"/>
    <property type="project" value="UniProtKB-UniRule"/>
</dbReference>
<evidence type="ECO:0000256" key="7">
    <source>
        <dbReference type="ARBA" id="ARBA00023141"/>
    </source>
</evidence>
<evidence type="ECO:0000256" key="4">
    <source>
        <dbReference type="ARBA" id="ARBA00022272"/>
    </source>
</evidence>
<comment type="pathway">
    <text evidence="2 9">Amino-acid biosynthesis; L-tryptophan biosynthesis; L-tryptophan from chorismate: step 3/5.</text>
</comment>
<protein>
    <recommendedName>
        <fullName evidence="4 9">N-(5'-phosphoribosyl)anthranilate isomerase</fullName>
        <shortName evidence="9">PRAI</shortName>
        <ecNumber evidence="3 9">5.3.1.24</ecNumber>
    </recommendedName>
</protein>
<reference evidence="11 12" key="1">
    <citation type="submission" date="2019-02" db="EMBL/GenBank/DDBJ databases">
        <title>Deep-cultivation of Planctomycetes and their phenomic and genomic characterization uncovers novel biology.</title>
        <authorList>
            <person name="Wiegand S."/>
            <person name="Jogler M."/>
            <person name="Boedeker C."/>
            <person name="Pinto D."/>
            <person name="Vollmers J."/>
            <person name="Rivas-Marin E."/>
            <person name="Kohn T."/>
            <person name="Peeters S.H."/>
            <person name="Heuer A."/>
            <person name="Rast P."/>
            <person name="Oberbeckmann S."/>
            <person name="Bunk B."/>
            <person name="Jeske O."/>
            <person name="Meyerdierks A."/>
            <person name="Storesund J.E."/>
            <person name="Kallscheuer N."/>
            <person name="Luecker S."/>
            <person name="Lage O.M."/>
            <person name="Pohl T."/>
            <person name="Merkel B.J."/>
            <person name="Hornburger P."/>
            <person name="Mueller R.-W."/>
            <person name="Bruemmer F."/>
            <person name="Labrenz M."/>
            <person name="Spormann A.M."/>
            <person name="Op den Camp H."/>
            <person name="Overmann J."/>
            <person name="Amann R."/>
            <person name="Jetten M.S.M."/>
            <person name="Mascher T."/>
            <person name="Medema M.H."/>
            <person name="Devos D.P."/>
            <person name="Kaster A.-K."/>
            <person name="Ovreas L."/>
            <person name="Rohde M."/>
            <person name="Galperin M.Y."/>
            <person name="Jogler C."/>
        </authorList>
    </citation>
    <scope>NUCLEOTIDE SEQUENCE [LARGE SCALE GENOMIC DNA]</scope>
    <source>
        <strain evidence="11 12">K23_9</strain>
    </source>
</reference>
<dbReference type="HAMAP" id="MF_00135">
    <property type="entry name" value="PRAI"/>
    <property type="match status" value="1"/>
</dbReference>
<dbReference type="Pfam" id="PF00697">
    <property type="entry name" value="PRAI"/>
    <property type="match status" value="1"/>
</dbReference>
<dbReference type="SUPFAM" id="SSF51366">
    <property type="entry name" value="Ribulose-phoshate binding barrel"/>
    <property type="match status" value="1"/>
</dbReference>
<evidence type="ECO:0000256" key="2">
    <source>
        <dbReference type="ARBA" id="ARBA00004664"/>
    </source>
</evidence>
<evidence type="ECO:0000256" key="9">
    <source>
        <dbReference type="HAMAP-Rule" id="MF_00135"/>
    </source>
</evidence>
<proteinExistence type="inferred from homology"/>
<evidence type="ECO:0000259" key="10">
    <source>
        <dbReference type="Pfam" id="PF00697"/>
    </source>
</evidence>
<accession>A0A517NW39</accession>
<evidence type="ECO:0000313" key="12">
    <source>
        <dbReference type="Proteomes" id="UP000319817"/>
    </source>
</evidence>
<evidence type="ECO:0000256" key="1">
    <source>
        <dbReference type="ARBA" id="ARBA00001164"/>
    </source>
</evidence>